<evidence type="ECO:0000259" key="7">
    <source>
        <dbReference type="Pfam" id="PF08510"/>
    </source>
</evidence>
<dbReference type="EMBL" id="HG793128">
    <property type="protein sequence ID" value="CDK27544.1"/>
    <property type="molecule type" value="Genomic_DNA"/>
</dbReference>
<evidence type="ECO:0000313" key="9">
    <source>
        <dbReference type="Proteomes" id="UP000019384"/>
    </source>
</evidence>
<dbReference type="PANTHER" id="PTHR46346">
    <property type="entry name" value="PHOSPHATIDYLINOSITOL N-ACETYLGLUCOSAMINYLTRANSFERASE SUBUNIT P"/>
    <property type="match status" value="1"/>
</dbReference>
<dbReference type="GeneID" id="34520925"/>
<evidence type="ECO:0000256" key="2">
    <source>
        <dbReference type="ARBA" id="ARBA00022692"/>
    </source>
</evidence>
<proteinExistence type="predicted"/>
<dbReference type="AlphaFoldDB" id="W6MLZ5"/>
<dbReference type="GO" id="GO:0006506">
    <property type="term" value="P:GPI anchor biosynthetic process"/>
    <property type="evidence" value="ECO:0007669"/>
    <property type="project" value="TreeGrafter"/>
</dbReference>
<keyword evidence="4 6" id="KW-0472">Membrane</keyword>
<gene>
    <name evidence="8" type="ORF">KUCA_T00003522001</name>
</gene>
<evidence type="ECO:0000256" key="4">
    <source>
        <dbReference type="ARBA" id="ARBA00023136"/>
    </source>
</evidence>
<feature type="compositionally biased region" description="Polar residues" evidence="5">
    <location>
        <begin position="1"/>
        <end position="29"/>
    </location>
</feature>
<feature type="transmembrane region" description="Helical" evidence="6">
    <location>
        <begin position="112"/>
        <end position="131"/>
    </location>
</feature>
<reference evidence="8" key="1">
    <citation type="submission" date="2013-12" db="EMBL/GenBank/DDBJ databases">
        <authorList>
            <person name="Genoscope - CEA"/>
        </authorList>
    </citation>
    <scope>NUCLEOTIDE SEQUENCE</scope>
    <source>
        <strain evidence="8">CBS 1993</strain>
    </source>
</reference>
<protein>
    <recommendedName>
        <fullName evidence="7">PIG-P domain-containing protein</fullName>
    </recommendedName>
</protein>
<dbReference type="Proteomes" id="UP000019384">
    <property type="component" value="Unassembled WGS sequence"/>
</dbReference>
<keyword evidence="9" id="KW-1185">Reference proteome</keyword>
<evidence type="ECO:0000313" key="8">
    <source>
        <dbReference type="EMBL" id="CDK27544.1"/>
    </source>
</evidence>
<accession>W6MLZ5</accession>
<dbReference type="InterPro" id="IPR013717">
    <property type="entry name" value="PIG-P"/>
</dbReference>
<evidence type="ECO:0000256" key="1">
    <source>
        <dbReference type="ARBA" id="ARBA00004141"/>
    </source>
</evidence>
<dbReference type="PANTHER" id="PTHR46346:SF1">
    <property type="entry name" value="PHOSPHATIDYLINOSITOL N-ACETYLGLUCOSAMINYLTRANSFERASE SUBUNIT P"/>
    <property type="match status" value="1"/>
</dbReference>
<dbReference type="STRING" id="1382522.W6MLZ5"/>
<feature type="region of interest" description="Disordered" evidence="5">
    <location>
        <begin position="1"/>
        <end position="32"/>
    </location>
</feature>
<keyword evidence="2 6" id="KW-0812">Transmembrane</keyword>
<name>W6MLZ5_9ASCO</name>
<comment type="subcellular location">
    <subcellularLocation>
        <location evidence="1">Membrane</location>
        <topology evidence="1">Multi-pass membrane protein</topology>
    </subcellularLocation>
</comment>
<dbReference type="RefSeq" id="XP_022459537.1">
    <property type="nucleotide sequence ID" value="XM_022601945.1"/>
</dbReference>
<organism evidence="8 9">
    <name type="scientific">Kuraishia capsulata CBS 1993</name>
    <dbReference type="NCBI Taxonomy" id="1382522"/>
    <lineage>
        <taxon>Eukaryota</taxon>
        <taxon>Fungi</taxon>
        <taxon>Dikarya</taxon>
        <taxon>Ascomycota</taxon>
        <taxon>Saccharomycotina</taxon>
        <taxon>Pichiomycetes</taxon>
        <taxon>Pichiales</taxon>
        <taxon>Pichiaceae</taxon>
        <taxon>Kuraishia</taxon>
    </lineage>
</organism>
<dbReference type="GO" id="GO:0016020">
    <property type="term" value="C:membrane"/>
    <property type="evidence" value="ECO:0007669"/>
    <property type="project" value="UniProtKB-SubCell"/>
</dbReference>
<dbReference type="HOGENOM" id="CLU_081616_1_1_1"/>
<dbReference type="OrthoDB" id="690928at2759"/>
<dbReference type="Pfam" id="PF08510">
    <property type="entry name" value="PIG-P"/>
    <property type="match status" value="1"/>
</dbReference>
<reference evidence="8" key="2">
    <citation type="submission" date="2014-02" db="EMBL/GenBank/DDBJ databases">
        <title>Complete DNA sequence of /Kuraishia capsulata/ illustrates novel genomic features among budding yeasts (/Saccharomycotina/).</title>
        <authorList>
            <person name="Morales L."/>
            <person name="Noel B."/>
            <person name="Porcel B."/>
            <person name="Marcet-Houben M."/>
            <person name="Hullo M-F."/>
            <person name="Sacerdot C."/>
            <person name="Tekaia F."/>
            <person name="Leh-Louis V."/>
            <person name="Despons L."/>
            <person name="Khanna V."/>
            <person name="Aury J-M."/>
            <person name="Barbe V."/>
            <person name="Couloux A."/>
            <person name="Labadie K."/>
            <person name="Pelletier E."/>
            <person name="Souciet J-L."/>
            <person name="Boekhout T."/>
            <person name="Gabaldon T."/>
            <person name="Wincker P."/>
            <person name="Dujon B."/>
        </authorList>
    </citation>
    <scope>NUCLEOTIDE SEQUENCE</scope>
    <source>
        <strain evidence="8">CBS 1993</strain>
    </source>
</reference>
<evidence type="ECO:0000256" key="3">
    <source>
        <dbReference type="ARBA" id="ARBA00022989"/>
    </source>
</evidence>
<dbReference type="GO" id="GO:0005783">
    <property type="term" value="C:endoplasmic reticulum"/>
    <property type="evidence" value="ECO:0007669"/>
    <property type="project" value="TreeGrafter"/>
</dbReference>
<evidence type="ECO:0000256" key="6">
    <source>
        <dbReference type="SAM" id="Phobius"/>
    </source>
</evidence>
<dbReference type="InterPro" id="IPR052263">
    <property type="entry name" value="GPI_Anchor_Biosynth"/>
</dbReference>
<evidence type="ECO:0000256" key="5">
    <source>
        <dbReference type="SAM" id="MobiDB-lite"/>
    </source>
</evidence>
<keyword evidence="3 6" id="KW-1133">Transmembrane helix</keyword>
<sequence>MIRPQINLTEAPSVSPNAQPEMTRESSASPGLRTSALSRISISTTSLTSLLPSIYGLGKNQSMPVLQEPSRENANGYPGLVDGTSNVSDLLARESDVTVSTNVTSQAEYKGFASYVISGIFLFIWLFWALLPDSTLNYLQIYYYPSRWWAVAIPSYILISMVYTYIALALYNIEVKTPKLDDARTISDDTGVVVTQFNNFEDKTVSDKYIYHPTSGIWDLPLSTVNEVLYLDND</sequence>
<feature type="domain" description="PIG-P" evidence="7">
    <location>
        <begin position="107"/>
        <end position="230"/>
    </location>
</feature>
<feature type="transmembrane region" description="Helical" evidence="6">
    <location>
        <begin position="151"/>
        <end position="171"/>
    </location>
</feature>